<feature type="transmembrane region" description="Helical" evidence="15">
    <location>
        <begin position="822"/>
        <end position="849"/>
    </location>
</feature>
<dbReference type="KEGG" id="gtt:GUITHDRAFT_115870"/>
<dbReference type="InterPro" id="IPR027359">
    <property type="entry name" value="Volt_channel_dom_sf"/>
</dbReference>
<feature type="transmembrane region" description="Helical" evidence="15">
    <location>
        <begin position="277"/>
        <end position="302"/>
    </location>
</feature>
<feature type="transmembrane region" description="Helical" evidence="15">
    <location>
        <begin position="789"/>
        <end position="810"/>
    </location>
</feature>
<evidence type="ECO:0000256" key="4">
    <source>
        <dbReference type="ARBA" id="ARBA00022673"/>
    </source>
</evidence>
<keyword evidence="4" id="KW-0107">Calcium channel</keyword>
<dbReference type="PANTHER" id="PTHR45628:SF7">
    <property type="entry name" value="VOLTAGE-DEPENDENT CALCIUM CHANNEL TYPE A SUBUNIT ALPHA-1"/>
    <property type="match status" value="1"/>
</dbReference>
<dbReference type="OrthoDB" id="10069766at2759"/>
<dbReference type="Proteomes" id="UP000011087">
    <property type="component" value="Unassembled WGS sequence"/>
</dbReference>
<keyword evidence="2" id="KW-0813">Transport</keyword>
<evidence type="ECO:0000256" key="13">
    <source>
        <dbReference type="SAM" id="Coils"/>
    </source>
</evidence>
<dbReference type="PaxDb" id="55529-EKX37896"/>
<evidence type="ECO:0000313" key="18">
    <source>
        <dbReference type="EnsemblProtists" id="EKX37896"/>
    </source>
</evidence>
<evidence type="ECO:0000313" key="19">
    <source>
        <dbReference type="Proteomes" id="UP000011087"/>
    </source>
</evidence>
<evidence type="ECO:0000256" key="3">
    <source>
        <dbReference type="ARBA" id="ARBA00022568"/>
    </source>
</evidence>
<keyword evidence="11" id="KW-0325">Glycoprotein</keyword>
<feature type="domain" description="Ion transport" evidence="16">
    <location>
        <begin position="1295"/>
        <end position="1546"/>
    </location>
</feature>
<evidence type="ECO:0000256" key="15">
    <source>
        <dbReference type="SAM" id="Phobius"/>
    </source>
</evidence>
<feature type="transmembrane region" description="Helical" evidence="15">
    <location>
        <begin position="368"/>
        <end position="390"/>
    </location>
</feature>
<dbReference type="eggNOG" id="KOG2301">
    <property type="taxonomic scope" value="Eukaryota"/>
</dbReference>
<keyword evidence="9" id="KW-0406">Ion transport</keyword>
<dbReference type="PANTHER" id="PTHR45628">
    <property type="entry name" value="VOLTAGE-DEPENDENT CALCIUM CHANNEL TYPE A SUBUNIT ALPHA-1"/>
    <property type="match status" value="1"/>
</dbReference>
<reference evidence="17 19" key="1">
    <citation type="journal article" date="2012" name="Nature">
        <title>Algal genomes reveal evolutionary mosaicism and the fate of nucleomorphs.</title>
        <authorList>
            <consortium name="DOE Joint Genome Institute"/>
            <person name="Curtis B.A."/>
            <person name="Tanifuji G."/>
            <person name="Burki F."/>
            <person name="Gruber A."/>
            <person name="Irimia M."/>
            <person name="Maruyama S."/>
            <person name="Arias M.C."/>
            <person name="Ball S.G."/>
            <person name="Gile G.H."/>
            <person name="Hirakawa Y."/>
            <person name="Hopkins J.F."/>
            <person name="Kuo A."/>
            <person name="Rensing S.A."/>
            <person name="Schmutz J."/>
            <person name="Symeonidi A."/>
            <person name="Elias M."/>
            <person name="Eveleigh R.J."/>
            <person name="Herman E.K."/>
            <person name="Klute M.J."/>
            <person name="Nakayama T."/>
            <person name="Obornik M."/>
            <person name="Reyes-Prieto A."/>
            <person name="Armbrust E.V."/>
            <person name="Aves S.J."/>
            <person name="Beiko R.G."/>
            <person name="Coutinho P."/>
            <person name="Dacks J.B."/>
            <person name="Durnford D.G."/>
            <person name="Fast N.M."/>
            <person name="Green B.R."/>
            <person name="Grisdale C.J."/>
            <person name="Hempel F."/>
            <person name="Henrissat B."/>
            <person name="Hoppner M.P."/>
            <person name="Ishida K."/>
            <person name="Kim E."/>
            <person name="Koreny L."/>
            <person name="Kroth P.G."/>
            <person name="Liu Y."/>
            <person name="Malik S.B."/>
            <person name="Maier U.G."/>
            <person name="McRose D."/>
            <person name="Mock T."/>
            <person name="Neilson J.A."/>
            <person name="Onodera N.T."/>
            <person name="Poole A.M."/>
            <person name="Pritham E.J."/>
            <person name="Richards T.A."/>
            <person name="Rocap G."/>
            <person name="Roy S.W."/>
            <person name="Sarai C."/>
            <person name="Schaack S."/>
            <person name="Shirato S."/>
            <person name="Slamovits C.H."/>
            <person name="Spencer D.F."/>
            <person name="Suzuki S."/>
            <person name="Worden A.Z."/>
            <person name="Zauner S."/>
            <person name="Barry K."/>
            <person name="Bell C."/>
            <person name="Bharti A.K."/>
            <person name="Crow J.A."/>
            <person name="Grimwood J."/>
            <person name="Kramer R."/>
            <person name="Lindquist E."/>
            <person name="Lucas S."/>
            <person name="Salamov A."/>
            <person name="McFadden G.I."/>
            <person name="Lane C.E."/>
            <person name="Keeling P.J."/>
            <person name="Gray M.W."/>
            <person name="Grigoriev I.V."/>
            <person name="Archibald J.M."/>
        </authorList>
    </citation>
    <scope>NUCLEOTIDE SEQUENCE</scope>
    <source>
        <strain evidence="17 19">CCMP2712</strain>
    </source>
</reference>
<keyword evidence="13" id="KW-0175">Coiled coil</keyword>
<evidence type="ECO:0000313" key="17">
    <source>
        <dbReference type="EMBL" id="EKX37896.1"/>
    </source>
</evidence>
<evidence type="ECO:0000256" key="12">
    <source>
        <dbReference type="ARBA" id="ARBA00023303"/>
    </source>
</evidence>
<accession>L1INN1</accession>
<keyword evidence="8 15" id="KW-1133">Transmembrane helix</keyword>
<feature type="region of interest" description="Disordered" evidence="14">
    <location>
        <begin position="68"/>
        <end position="144"/>
    </location>
</feature>
<dbReference type="GO" id="GO:0005891">
    <property type="term" value="C:voltage-gated calcium channel complex"/>
    <property type="evidence" value="ECO:0007669"/>
    <property type="project" value="TreeGrafter"/>
</dbReference>
<feature type="transmembrane region" description="Helical" evidence="15">
    <location>
        <begin position="1015"/>
        <end position="1033"/>
    </location>
</feature>
<dbReference type="EMBL" id="JH993053">
    <property type="protein sequence ID" value="EKX37896.1"/>
    <property type="molecule type" value="Genomic_DNA"/>
</dbReference>
<feature type="coiled-coil region" evidence="13">
    <location>
        <begin position="1"/>
        <end position="28"/>
    </location>
</feature>
<reference evidence="18" key="3">
    <citation type="submission" date="2015-06" db="UniProtKB">
        <authorList>
            <consortium name="EnsemblProtists"/>
        </authorList>
    </citation>
    <scope>IDENTIFICATION</scope>
</reference>
<keyword evidence="6" id="KW-0106">Calcium</keyword>
<dbReference type="GO" id="GO:0008331">
    <property type="term" value="F:high voltage-gated calcium channel activity"/>
    <property type="evidence" value="ECO:0007669"/>
    <property type="project" value="TreeGrafter"/>
</dbReference>
<dbReference type="SUPFAM" id="SSF81324">
    <property type="entry name" value="Voltage-gated potassium channels"/>
    <property type="match status" value="4"/>
</dbReference>
<feature type="domain" description="Ion transport" evidence="16">
    <location>
        <begin position="633"/>
        <end position="855"/>
    </location>
</feature>
<dbReference type="Gene3D" id="1.10.287.70">
    <property type="match status" value="4"/>
</dbReference>
<evidence type="ECO:0000256" key="6">
    <source>
        <dbReference type="ARBA" id="ARBA00022837"/>
    </source>
</evidence>
<dbReference type="RefSeq" id="XP_005824876.1">
    <property type="nucleotide sequence ID" value="XM_005824819.1"/>
</dbReference>
<dbReference type="GeneID" id="17294684"/>
<feature type="transmembrane region" description="Helical" evidence="15">
    <location>
        <begin position="975"/>
        <end position="995"/>
    </location>
</feature>
<evidence type="ECO:0000256" key="2">
    <source>
        <dbReference type="ARBA" id="ARBA00022448"/>
    </source>
</evidence>
<keyword evidence="3" id="KW-0109">Calcium transport</keyword>
<gene>
    <name evidence="17" type="ORF">GUITHDRAFT_115870</name>
</gene>
<feature type="transmembrane region" description="Helical" evidence="15">
    <location>
        <begin position="1220"/>
        <end position="1244"/>
    </location>
</feature>
<feature type="transmembrane region" description="Helical" evidence="15">
    <location>
        <begin position="1095"/>
        <end position="1112"/>
    </location>
</feature>
<dbReference type="Pfam" id="PF00520">
    <property type="entry name" value="Ion_trans"/>
    <property type="match status" value="4"/>
</dbReference>
<keyword evidence="7" id="KW-0851">Voltage-gated channel</keyword>
<evidence type="ECO:0000256" key="7">
    <source>
        <dbReference type="ARBA" id="ARBA00022882"/>
    </source>
</evidence>
<evidence type="ECO:0000256" key="10">
    <source>
        <dbReference type="ARBA" id="ARBA00023136"/>
    </source>
</evidence>
<keyword evidence="5 15" id="KW-0812">Transmembrane</keyword>
<evidence type="ECO:0000256" key="9">
    <source>
        <dbReference type="ARBA" id="ARBA00023065"/>
    </source>
</evidence>
<feature type="transmembrane region" description="Helical" evidence="15">
    <location>
        <begin position="741"/>
        <end position="768"/>
    </location>
</feature>
<evidence type="ECO:0000256" key="1">
    <source>
        <dbReference type="ARBA" id="ARBA00004141"/>
    </source>
</evidence>
<sequence length="2032" mass="230408">MESLQSQLKEQSRRLEQLEEISRREDEEDYVSDHGEWIDCVGCASPIKPGWPRCPGCKLETKKSIERLAKKKRDSYSSNGHNGEDDSIRKSLQEELSKTFPASSLSNARASKDVQPNGSQKSLPDTQKSKAEAVEPPINGNGDKSDLHHVNGGNHAWTSDHCEFGTQTDTVIAHIWPDTFEDPVKKQLEEPKDDSTFDRIEDTTPVSCRFLFGGFSYQSLVRKKCFDVHKSPFWGSFFVLVTIANAAVIAVRPSLSPDFNTDASGASKVSTPLSEAFDFFCVAVLFCEVLSGCIAFGFHAWIHSDYHKLDFAALLVVALEYGASAYGENALILRPFRILRILRPLVKLEMFGKLAEILQSLHEGVDELATVFLLLLFFLIGFCILAMAVLSKSFRRRCVMLPYRVSDCASDFSTGWANSSSCSLSRQSYSMAAGGDVVVTAGYPYQTTCDYVTNKTAGEYDGIYPLDPYRGIYHTCQASILRTYGWQYMKQTCVDVGNPQNGYQHFDNFAGAFVALFQYMTADSAYDVLWYALNSEHEPAAKAIVAIMLFAVSIFCTWILLGVFVGVVTGTFARIRRERKEHEDELTSLSSGEESIAANPRVIQSVQVVNATGWKLDSRVKIEDFARAVASHPHFGNFMSCVILVHALTMALNRHDAEQGIKNWALYGYVIYNCIYSVESFCYAIASSNFTSYIRNPFYFFEFALVILMWIAIFVGSDALMLVGAIRIYRLMRYFPTLYDLLYAALASTPSLAHLIVFICLVGLAFCVTGRYVFRDKMDSLTRSNFGSFYISVLTSFQIFTGDSWSGILYSAMSSKDTTLGVVFGCLLIMAWFIFAQLIISNLFIAIIIENFEVARTIANIEKPGLAKKSLDVVRSYYVSFFDSIQPSRVAPFSSSSPVLEVQLKTPVVPLTRTRSIYLDSEITVKSKVGRLVLEKLSLLPEDDLAEEAKPERILYCLEAGHPIRRLFASLESNVYFDYLILLCILGSCIILTITPPADDIPHLDLPMTKQQIDSANFIFTLVFTLEFIMRVMSKGMLFTKTAYFRDGWNIVDFTILWFAWLEASGVLNGQPSLTKQARLFRALRPIRILKRSAAMKKIINALICTIIPALYVVAFQFFNLVVFCLIGMGLFGGKFYRCLPGGADYPAGIVECSGLSVSEGDGLLRQKVWWKPGYSFDDFYDSMITLYRVGTFKYVSVIQDGMDVTQVGQSPDLLHSSSYGLFFVAYLLVGGLFVMNLFVGFIVDGFNYSRGASEVEVIYSRYRRMLGSYGPKFNVFSLPTSKLSTRVRALVESKSFQTFSVLCVTVNVIFMLTEDANASGKYKQLLYVQNTFFFLELGMEVLLYSIGYGVGTFIDDQWKAFDLFVFLGTLAGYAGNSPKLTQFAKSFRLTRLVRLMARVKAIRIILETMLACIPRAFSILFLLFIVYSMFALFAVASFGTTRYGVRIGPTANFETYSRSIVTAYQLVTGDEWMDMMYDLRVQPPACTKLFTAAVHGMSDYDYSFGDCGSSFSDLYFVVFKIICECMLLNLFVGMILENFSFITDEVDQKQDDDWTKGATAEQLEEIGGTFQRLSRGCVNIQLYHLSTFLCNINHPVGFRLQDREALKLYPEETVGKAYGWKEEEERFFLHGSDERAYEWLIRAELNLCLKQHSDMVEQRRSSLWYSLLDVFKIRTTRSYINFVRWDDVMSIIVYWRKPEIVPSSELISRRARMKQVLKMAYWLKLYTALRTKMSTRFVGAAKPILKEQKEYKEWEEQQPFAVLHRQRNMKRRQDMKRVQAKGWASHPQLVHSIQVTRKTEGLYYQDHMTAESNMLGNRNPTSKSGLETFLKRSESDLVVVRFLDTRNKQRLGECLMDLRRASWVGWESAMEQEHCFFEPKAIHNGKGTVKWMGFDVTMSSEFQRSELLLGNLLSVHVGLQAEREDMQDASYSHHSRVWLHIGEYPFFPRYGEEEQPVSYLRKAQSIVIQANSSMPDAIRSVDMATCYPRSKIAIPPRGRKLPEFFDGVAEVIGYVRDARGHLEDVGGQERS</sequence>
<dbReference type="Gene3D" id="1.20.120.350">
    <property type="entry name" value="Voltage-gated potassium channels. Chain C"/>
    <property type="match status" value="4"/>
</dbReference>
<comment type="subcellular location">
    <subcellularLocation>
        <location evidence="1">Membrane</location>
        <topology evidence="1">Multi-pass membrane protein</topology>
    </subcellularLocation>
</comment>
<feature type="transmembrane region" description="Helical" evidence="15">
    <location>
        <begin position="232"/>
        <end position="251"/>
    </location>
</feature>
<dbReference type="EnsemblProtists" id="EKX37896">
    <property type="protein sequence ID" value="EKX37896"/>
    <property type="gene ID" value="GUITHDRAFT_115870"/>
</dbReference>
<feature type="transmembrane region" description="Helical" evidence="15">
    <location>
        <begin position="664"/>
        <end position="686"/>
    </location>
</feature>
<dbReference type="InterPro" id="IPR050599">
    <property type="entry name" value="VDCC_alpha-1_subunit"/>
</dbReference>
<keyword evidence="10 15" id="KW-0472">Membrane</keyword>
<feature type="domain" description="Ion transport" evidence="16">
    <location>
        <begin position="232"/>
        <end position="579"/>
    </location>
</feature>
<evidence type="ECO:0000256" key="11">
    <source>
        <dbReference type="ARBA" id="ARBA00023180"/>
    </source>
</evidence>
<dbReference type="HOGENOM" id="CLU_233411_0_0_1"/>
<evidence type="ECO:0000256" key="8">
    <source>
        <dbReference type="ARBA" id="ARBA00022989"/>
    </source>
</evidence>
<feature type="transmembrane region" description="Helical" evidence="15">
    <location>
        <begin position="309"/>
        <end position="327"/>
    </location>
</feature>
<feature type="transmembrane region" description="Helical" evidence="15">
    <location>
        <begin position="698"/>
        <end position="729"/>
    </location>
</feature>
<name>L1INN1_GUITC</name>
<organism evidence="17">
    <name type="scientific">Guillardia theta (strain CCMP2712)</name>
    <name type="common">Cryptophyte</name>
    <dbReference type="NCBI Taxonomy" id="905079"/>
    <lineage>
        <taxon>Eukaryota</taxon>
        <taxon>Cryptophyceae</taxon>
        <taxon>Pyrenomonadales</taxon>
        <taxon>Geminigeraceae</taxon>
        <taxon>Guillardia</taxon>
    </lineage>
</organism>
<proteinExistence type="predicted"/>
<feature type="transmembrane region" description="Helical" evidence="15">
    <location>
        <begin position="1326"/>
        <end position="1347"/>
    </location>
</feature>
<keyword evidence="12" id="KW-0407">Ion channel</keyword>
<dbReference type="STRING" id="905079.L1INN1"/>
<protein>
    <recommendedName>
        <fullName evidence="16">Ion transport domain-containing protein</fullName>
    </recommendedName>
</protein>
<feature type="compositionally biased region" description="Basic and acidic residues" evidence="14">
    <location>
        <begin position="82"/>
        <end position="97"/>
    </location>
</feature>
<feature type="transmembrane region" description="Helical" evidence="15">
    <location>
        <begin position="1420"/>
        <end position="1439"/>
    </location>
</feature>
<reference evidence="19" key="2">
    <citation type="submission" date="2012-11" db="EMBL/GenBank/DDBJ databases">
        <authorList>
            <person name="Kuo A."/>
            <person name="Curtis B.A."/>
            <person name="Tanifuji G."/>
            <person name="Burki F."/>
            <person name="Gruber A."/>
            <person name="Irimia M."/>
            <person name="Maruyama S."/>
            <person name="Arias M.C."/>
            <person name="Ball S.G."/>
            <person name="Gile G.H."/>
            <person name="Hirakawa Y."/>
            <person name="Hopkins J.F."/>
            <person name="Rensing S.A."/>
            <person name="Schmutz J."/>
            <person name="Symeonidi A."/>
            <person name="Elias M."/>
            <person name="Eveleigh R.J."/>
            <person name="Herman E.K."/>
            <person name="Klute M.J."/>
            <person name="Nakayama T."/>
            <person name="Obornik M."/>
            <person name="Reyes-Prieto A."/>
            <person name="Armbrust E.V."/>
            <person name="Aves S.J."/>
            <person name="Beiko R.G."/>
            <person name="Coutinho P."/>
            <person name="Dacks J.B."/>
            <person name="Durnford D.G."/>
            <person name="Fast N.M."/>
            <person name="Green B.R."/>
            <person name="Grisdale C."/>
            <person name="Hempe F."/>
            <person name="Henrissat B."/>
            <person name="Hoppner M.P."/>
            <person name="Ishida K.-I."/>
            <person name="Kim E."/>
            <person name="Koreny L."/>
            <person name="Kroth P.G."/>
            <person name="Liu Y."/>
            <person name="Malik S.-B."/>
            <person name="Maier U.G."/>
            <person name="McRose D."/>
            <person name="Mock T."/>
            <person name="Neilson J.A."/>
            <person name="Onodera N.T."/>
            <person name="Poole A.M."/>
            <person name="Pritham E.J."/>
            <person name="Richards T.A."/>
            <person name="Rocap G."/>
            <person name="Roy S.W."/>
            <person name="Sarai C."/>
            <person name="Schaack S."/>
            <person name="Shirato S."/>
            <person name="Slamovits C.H."/>
            <person name="Spencer D.F."/>
            <person name="Suzuki S."/>
            <person name="Worden A.Z."/>
            <person name="Zauner S."/>
            <person name="Barry K."/>
            <person name="Bell C."/>
            <person name="Bharti A.K."/>
            <person name="Crow J.A."/>
            <person name="Grimwood J."/>
            <person name="Kramer R."/>
            <person name="Lindquist E."/>
            <person name="Lucas S."/>
            <person name="Salamov A."/>
            <person name="McFadden G.I."/>
            <person name="Lane C.E."/>
            <person name="Keeling P.J."/>
            <person name="Gray M.W."/>
            <person name="Grigoriev I.V."/>
            <person name="Archibald J.M."/>
        </authorList>
    </citation>
    <scope>NUCLEOTIDE SEQUENCE</scope>
    <source>
        <strain evidence="19">CCMP2712</strain>
    </source>
</reference>
<evidence type="ECO:0000256" key="5">
    <source>
        <dbReference type="ARBA" id="ARBA00022692"/>
    </source>
</evidence>
<evidence type="ECO:0000256" key="14">
    <source>
        <dbReference type="SAM" id="MobiDB-lite"/>
    </source>
</evidence>
<feature type="transmembrane region" description="Helical" evidence="15">
    <location>
        <begin position="635"/>
        <end position="652"/>
    </location>
</feature>
<dbReference type="OMA" id="VESIECE"/>
<keyword evidence="19" id="KW-1185">Reference proteome</keyword>
<dbReference type="InterPro" id="IPR005821">
    <property type="entry name" value="Ion_trans_dom"/>
</dbReference>
<feature type="compositionally biased region" description="Polar residues" evidence="14">
    <location>
        <begin position="100"/>
        <end position="126"/>
    </location>
</feature>
<feature type="transmembrane region" description="Helical" evidence="15">
    <location>
        <begin position="1515"/>
        <end position="1537"/>
    </location>
</feature>
<feature type="transmembrane region" description="Helical" evidence="15">
    <location>
        <begin position="509"/>
        <end position="532"/>
    </location>
</feature>
<evidence type="ECO:0000259" key="16">
    <source>
        <dbReference type="Pfam" id="PF00520"/>
    </source>
</evidence>
<feature type="domain" description="Ion transport" evidence="16">
    <location>
        <begin position="976"/>
        <end position="1251"/>
    </location>
</feature>
<dbReference type="GO" id="GO:0098703">
    <property type="term" value="P:calcium ion import across plasma membrane"/>
    <property type="evidence" value="ECO:0007669"/>
    <property type="project" value="TreeGrafter"/>
</dbReference>
<feature type="transmembrane region" description="Helical" evidence="15">
    <location>
        <begin position="544"/>
        <end position="573"/>
    </location>
</feature>